<evidence type="ECO:0000313" key="3">
    <source>
        <dbReference type="Proteomes" id="UP000298133"/>
    </source>
</evidence>
<dbReference type="AlphaFoldDB" id="A0A4Y8UN44"/>
<dbReference type="GO" id="GO:0046872">
    <property type="term" value="F:metal ion binding"/>
    <property type="evidence" value="ECO:0007669"/>
    <property type="project" value="InterPro"/>
</dbReference>
<comment type="caution">
    <text evidence="2">The sequence shown here is derived from an EMBL/GenBank/DDBJ whole genome shotgun (WGS) entry which is preliminary data.</text>
</comment>
<dbReference type="InterPro" id="IPR055130">
    <property type="entry name" value="PreP_C"/>
</dbReference>
<dbReference type="InterPro" id="IPR011765">
    <property type="entry name" value="Pept_M16_N"/>
</dbReference>
<dbReference type="PANTHER" id="PTHR43016">
    <property type="entry name" value="PRESEQUENCE PROTEASE"/>
    <property type="match status" value="1"/>
</dbReference>
<dbReference type="InterPro" id="IPR013578">
    <property type="entry name" value="Peptidase_M16C_assoc"/>
</dbReference>
<feature type="domain" description="Peptidase M16C associated" evidence="1">
    <location>
        <begin position="473"/>
        <end position="720"/>
    </location>
</feature>
<protein>
    <submittedName>
        <fullName evidence="2">Peptidase M16</fullName>
    </submittedName>
</protein>
<accession>A0A4Y8UN44</accession>
<dbReference type="InterPro" id="IPR011249">
    <property type="entry name" value="Metalloenz_LuxS/M16"/>
</dbReference>
<gene>
    <name evidence="2" type="ORF">E3W66_04840</name>
</gene>
<reference evidence="2 3" key="1">
    <citation type="submission" date="2019-03" db="EMBL/GenBank/DDBJ databases">
        <title>Draft genome of Gammaproteobacteria bacterium LSUCC0057, a member of the SAR92 clade.</title>
        <authorList>
            <person name="Lanclos V.C."/>
            <person name="Doiron C."/>
            <person name="Henson M.W."/>
            <person name="Thrash J.C."/>
        </authorList>
    </citation>
    <scope>NUCLEOTIDE SEQUENCE [LARGE SCALE GENOMIC DNA]</scope>
    <source>
        <strain evidence="2 3">LSUCC0057</strain>
    </source>
</reference>
<dbReference type="EMBL" id="SPIA01000001">
    <property type="protein sequence ID" value="TFH69247.1"/>
    <property type="molecule type" value="Genomic_DNA"/>
</dbReference>
<dbReference type="InterPro" id="IPR007863">
    <property type="entry name" value="Peptidase_M16_C"/>
</dbReference>
<sequence>MSEISPRDCHSAFDWVRTQHIASLNIYYQEFRHRATGAQHIHLHADNSENVFLVALRTVPMDSTGVAHILEHTALCGSEKFPVRDPFFMMIRRSLNTFMNAFTSSDWTAYPFASQNRKDFNNLLEVYLDSVFFARLDPLDFAQEGHRVEFTQPDDSSTPLQYKGVVYNEMKGAMSSVNSVLWQTMSRHLYPTSTYHYNSGGEPADIPNLDYQQFKAFYQRHYHPSNAIFITYGDIAAAEHQEKFEQLALSRFTASACHIGVEPEQRYTAPQQFTERYAAEADSDNQRRSHIVLAWLLGDSTDLAATMRARLLSSVLFDNSASPLQQALETTELGLSPSPMCGLEDSQREMCFACGIEGALDDDAEQSAAALEQLVLDTLGKVAEHGLPYSQVAASLHQLELQQREISGGGYPYGLHLILTALTSATHRGDPVALLDLEPVLAELKESIKDPEFIKTLVREQLLDNPHRIRLLMTPDEQLNARNDAAERARLDAMAAALSDTDKQAIVERAAALKARQEQREEMEILPKVGREDIPATIHYVEPSVRNEQPLPLTQYGAGTNGLVYQQLVMPLPPLSDELFALLPLYAACVTELGVGQRDYLATQLWHSQLIGSWSAAAAVRAEQDDANRVTGTVTFSAKGLADNQGEICALMEESLSQVRFDELERIRELIAQLRAHREASLVGSGHLLAMAAASAPLSRYAAINQQWNGTDGVMALKALDKALNQPPALQQLADQFAAIHQALLAQPRRYLLVAEPDRLAPFAETLQHRFATADTPPWQQPLVSAAGAQQPANPHCWVINSTVNYCARAYPTVSFAHADAAPLAVLAGVLRNGYLHRAIREQGGAYGAGASQDNMAATFRLFSYRDPRIDGTLADFDAALDWIANSAPSQDAIDEAVLGVISAMDKPGTPAGEAIQAFHSELSGRSKADIERYRAAVLAVSSEDLQRVARHYLTAERAQTAVVTGASAAAQTGWSSSHV</sequence>
<keyword evidence="3" id="KW-1185">Reference proteome</keyword>
<dbReference type="PANTHER" id="PTHR43016:SF13">
    <property type="entry name" value="PRESEQUENCE PROTEASE, MITOCHONDRIAL"/>
    <property type="match status" value="1"/>
</dbReference>
<evidence type="ECO:0000259" key="1">
    <source>
        <dbReference type="SMART" id="SM01264"/>
    </source>
</evidence>
<dbReference type="SUPFAM" id="SSF63411">
    <property type="entry name" value="LuxS/MPP-like metallohydrolase"/>
    <property type="match status" value="4"/>
</dbReference>
<dbReference type="Pfam" id="PF00675">
    <property type="entry name" value="Peptidase_M16"/>
    <property type="match status" value="1"/>
</dbReference>
<organism evidence="2 3">
    <name type="scientific">Gammaproteobacteria bacterium LSUCC0057</name>
    <dbReference type="NCBI Taxonomy" id="2559237"/>
    <lineage>
        <taxon>Bacteria</taxon>
        <taxon>Pseudomonadati</taxon>
        <taxon>Pseudomonadota</taxon>
        <taxon>Gammaproteobacteria</taxon>
        <taxon>Cellvibrionales</taxon>
        <taxon>Porticoccaceae</taxon>
        <taxon>SAR92 clade</taxon>
    </lineage>
</organism>
<dbReference type="SMART" id="SM01264">
    <property type="entry name" value="M16C_associated"/>
    <property type="match status" value="1"/>
</dbReference>
<dbReference type="OrthoDB" id="9762027at2"/>
<dbReference type="Pfam" id="PF08367">
    <property type="entry name" value="M16C_assoc"/>
    <property type="match status" value="1"/>
</dbReference>
<dbReference type="GO" id="GO:0006508">
    <property type="term" value="P:proteolysis"/>
    <property type="evidence" value="ECO:0007669"/>
    <property type="project" value="InterPro"/>
</dbReference>
<evidence type="ECO:0000313" key="2">
    <source>
        <dbReference type="EMBL" id="TFH69247.1"/>
    </source>
</evidence>
<name>A0A4Y8UN44_9GAMM</name>
<proteinExistence type="predicted"/>
<dbReference type="Proteomes" id="UP000298133">
    <property type="component" value="Unassembled WGS sequence"/>
</dbReference>
<dbReference type="Pfam" id="PF22516">
    <property type="entry name" value="PreP_C"/>
    <property type="match status" value="1"/>
</dbReference>
<dbReference type="FunFam" id="3.30.830.10:FF:000011">
    <property type="entry name" value="Presequence protease, mitochondrial"/>
    <property type="match status" value="1"/>
</dbReference>
<dbReference type="Pfam" id="PF05193">
    <property type="entry name" value="Peptidase_M16_C"/>
    <property type="match status" value="1"/>
</dbReference>
<dbReference type="Gene3D" id="3.30.830.10">
    <property type="entry name" value="Metalloenzyme, LuxS/M16 peptidase-like"/>
    <property type="match status" value="4"/>
</dbReference>